<reference evidence="1 2" key="1">
    <citation type="journal article" date="2022" name="New Phytol.">
        <title>Ecological generalism drives hyperdiversity of secondary metabolite gene clusters in xylarialean endophytes.</title>
        <authorList>
            <person name="Franco M.E.E."/>
            <person name="Wisecaver J.H."/>
            <person name="Arnold A.E."/>
            <person name="Ju Y.M."/>
            <person name="Slot J.C."/>
            <person name="Ahrendt S."/>
            <person name="Moore L.P."/>
            <person name="Eastman K.E."/>
            <person name="Scott K."/>
            <person name="Konkel Z."/>
            <person name="Mondo S.J."/>
            <person name="Kuo A."/>
            <person name="Hayes R.D."/>
            <person name="Haridas S."/>
            <person name="Andreopoulos B."/>
            <person name="Riley R."/>
            <person name="LaButti K."/>
            <person name="Pangilinan J."/>
            <person name="Lipzen A."/>
            <person name="Amirebrahimi M."/>
            <person name="Yan J."/>
            <person name="Adam C."/>
            <person name="Keymanesh K."/>
            <person name="Ng V."/>
            <person name="Louie K."/>
            <person name="Northen T."/>
            <person name="Drula E."/>
            <person name="Henrissat B."/>
            <person name="Hsieh H.M."/>
            <person name="Youens-Clark K."/>
            <person name="Lutzoni F."/>
            <person name="Miadlikowska J."/>
            <person name="Eastwood D.C."/>
            <person name="Hamelin R.C."/>
            <person name="Grigoriev I.V."/>
            <person name="U'Ren J.M."/>
        </authorList>
    </citation>
    <scope>NUCLEOTIDE SEQUENCE [LARGE SCALE GENOMIC DNA]</scope>
    <source>
        <strain evidence="1 2">CBS 119005</strain>
    </source>
</reference>
<gene>
    <name evidence="1" type="ORF">F4820DRAFT_13855</name>
</gene>
<dbReference type="Proteomes" id="UP001497700">
    <property type="component" value="Unassembled WGS sequence"/>
</dbReference>
<accession>A0ACB9YUM6</accession>
<protein>
    <submittedName>
        <fullName evidence="1">Uncharacterized protein</fullName>
    </submittedName>
</protein>
<proteinExistence type="predicted"/>
<comment type="caution">
    <text evidence="1">The sequence shown here is derived from an EMBL/GenBank/DDBJ whole genome shotgun (WGS) entry which is preliminary data.</text>
</comment>
<evidence type="ECO:0000313" key="1">
    <source>
        <dbReference type="EMBL" id="KAI4862694.1"/>
    </source>
</evidence>
<dbReference type="EMBL" id="MU393520">
    <property type="protein sequence ID" value="KAI4862694.1"/>
    <property type="molecule type" value="Genomic_DNA"/>
</dbReference>
<name>A0ACB9YUM6_9PEZI</name>
<keyword evidence="2" id="KW-1185">Reference proteome</keyword>
<sequence>MLAKTARRKACAACTKAKRTCSKRLPRCDRCERKSVPCKYPPINQTAREYAGAADTGSIPIKQDSSCAKAPVALPIHMVASEPLYSDVVVEAQLDAGEVYHPCCRGMIRDTKSLPLGPDWFTSPDSWTIVRSNTPAFPKHTFDSAALKQHVTSVQAWMRRWASTGRSPFIHHRLYSQKMPRCVQDAYTALSAYHARTPQNSDLCLRIIRDRMADLVEENRSTTSTHVPEDLSTTAVAPVNTMLLDPLEHLARVHALFVYQMIGLFDGDIALRAVAESHMSTLTAWTAEMWENAEFDASIHALVLVNGFHGGGDVVATGSATKNAAWRRWIVSESIRRAWLLVTITQSIYELFRTGWTQCAGSVNWTTRAGLWDAPDQYSWSRLVTAGSGPLFVPCLYADLLYEEAAPSEVDEFAHAVLVAVFGLEKIAKWKTRER</sequence>
<organism evidence="1 2">
    <name type="scientific">Hypoxylon rubiginosum</name>
    <dbReference type="NCBI Taxonomy" id="110542"/>
    <lineage>
        <taxon>Eukaryota</taxon>
        <taxon>Fungi</taxon>
        <taxon>Dikarya</taxon>
        <taxon>Ascomycota</taxon>
        <taxon>Pezizomycotina</taxon>
        <taxon>Sordariomycetes</taxon>
        <taxon>Xylariomycetidae</taxon>
        <taxon>Xylariales</taxon>
        <taxon>Hypoxylaceae</taxon>
        <taxon>Hypoxylon</taxon>
    </lineage>
</organism>
<evidence type="ECO:0000313" key="2">
    <source>
        <dbReference type="Proteomes" id="UP001497700"/>
    </source>
</evidence>